<reference evidence="3" key="1">
    <citation type="submission" date="2022-11" db="UniProtKB">
        <authorList>
            <consortium name="WormBaseParasite"/>
        </authorList>
    </citation>
    <scope>IDENTIFICATION</scope>
</reference>
<dbReference type="Proteomes" id="UP000887565">
    <property type="component" value="Unplaced"/>
</dbReference>
<sequence length="54" mass="5935">MSKDNQGGLRSPGLPRTPLRKNARNLEKLIVLTSAESSAEEYNGSDHRPLSVEN</sequence>
<evidence type="ECO:0000256" key="1">
    <source>
        <dbReference type="SAM" id="MobiDB-lite"/>
    </source>
</evidence>
<feature type="region of interest" description="Disordered" evidence="1">
    <location>
        <begin position="35"/>
        <end position="54"/>
    </location>
</feature>
<keyword evidence="2" id="KW-1185">Reference proteome</keyword>
<dbReference type="WBParaSite" id="nRc.2.0.1.t16916-RA">
    <property type="protein sequence ID" value="nRc.2.0.1.t16916-RA"/>
    <property type="gene ID" value="nRc.2.0.1.g16916"/>
</dbReference>
<evidence type="ECO:0000313" key="2">
    <source>
        <dbReference type="Proteomes" id="UP000887565"/>
    </source>
</evidence>
<feature type="compositionally biased region" description="Basic and acidic residues" evidence="1">
    <location>
        <begin position="44"/>
        <end position="54"/>
    </location>
</feature>
<proteinExistence type="predicted"/>
<dbReference type="AlphaFoldDB" id="A0A915ISX7"/>
<evidence type="ECO:0000313" key="3">
    <source>
        <dbReference type="WBParaSite" id="nRc.2.0.1.t16916-RA"/>
    </source>
</evidence>
<accession>A0A915ISX7</accession>
<organism evidence="2 3">
    <name type="scientific">Romanomermis culicivorax</name>
    <name type="common">Nematode worm</name>
    <dbReference type="NCBI Taxonomy" id="13658"/>
    <lineage>
        <taxon>Eukaryota</taxon>
        <taxon>Metazoa</taxon>
        <taxon>Ecdysozoa</taxon>
        <taxon>Nematoda</taxon>
        <taxon>Enoplea</taxon>
        <taxon>Dorylaimia</taxon>
        <taxon>Mermithida</taxon>
        <taxon>Mermithoidea</taxon>
        <taxon>Mermithidae</taxon>
        <taxon>Romanomermis</taxon>
    </lineage>
</organism>
<protein>
    <submittedName>
        <fullName evidence="3">Uncharacterized protein</fullName>
    </submittedName>
</protein>
<name>A0A915ISX7_ROMCU</name>
<feature type="region of interest" description="Disordered" evidence="1">
    <location>
        <begin position="1"/>
        <end position="23"/>
    </location>
</feature>